<evidence type="ECO:0000259" key="5">
    <source>
        <dbReference type="Pfam" id="PF02836"/>
    </source>
</evidence>
<dbReference type="InterPro" id="IPR013783">
    <property type="entry name" value="Ig-like_fold"/>
</dbReference>
<feature type="domain" description="Glycosyl hydrolases family 2 sugar binding" evidence="6">
    <location>
        <begin position="58"/>
        <end position="150"/>
    </location>
</feature>
<evidence type="ECO:0000256" key="3">
    <source>
        <dbReference type="ARBA" id="ARBA00023295"/>
    </source>
</evidence>
<feature type="domain" description="DUF4982" evidence="7">
    <location>
        <begin position="611"/>
        <end position="669"/>
    </location>
</feature>
<dbReference type="Gene3D" id="2.60.40.10">
    <property type="entry name" value="Immunoglobulins"/>
    <property type="match status" value="3"/>
</dbReference>
<dbReference type="Pfam" id="PF02836">
    <property type="entry name" value="Glyco_hydro_2_C"/>
    <property type="match status" value="1"/>
</dbReference>
<dbReference type="OrthoDB" id="9762066at2"/>
<evidence type="ECO:0000256" key="2">
    <source>
        <dbReference type="ARBA" id="ARBA00022801"/>
    </source>
</evidence>
<comment type="similarity">
    <text evidence="1">Belongs to the glycosyl hydrolase 2 family.</text>
</comment>
<dbReference type="Gene3D" id="3.20.20.80">
    <property type="entry name" value="Glycosidases"/>
    <property type="match status" value="1"/>
</dbReference>
<dbReference type="GO" id="GO:0004553">
    <property type="term" value="F:hydrolase activity, hydrolyzing O-glycosyl compounds"/>
    <property type="evidence" value="ECO:0007669"/>
    <property type="project" value="InterPro"/>
</dbReference>
<dbReference type="InterPro" id="IPR006102">
    <property type="entry name" value="Ig-like_GH2"/>
</dbReference>
<protein>
    <submittedName>
        <fullName evidence="9">Beta-galactosidase</fullName>
    </submittedName>
</protein>
<dbReference type="InterPro" id="IPR036156">
    <property type="entry name" value="Beta-gal/glucu_dom_sf"/>
</dbReference>
<evidence type="ECO:0000256" key="1">
    <source>
        <dbReference type="ARBA" id="ARBA00007401"/>
    </source>
</evidence>
<dbReference type="EMBL" id="FOXR01000007">
    <property type="protein sequence ID" value="SFP95066.1"/>
    <property type="molecule type" value="Genomic_DNA"/>
</dbReference>
<dbReference type="InterPro" id="IPR008979">
    <property type="entry name" value="Galactose-bd-like_sf"/>
</dbReference>
<feature type="domain" description="Glycoside hydrolase family 2" evidence="8">
    <location>
        <begin position="684"/>
        <end position="785"/>
    </location>
</feature>
<dbReference type="SUPFAM" id="SSF49373">
    <property type="entry name" value="Invasin/intimin cell-adhesion fragments"/>
    <property type="match status" value="1"/>
</dbReference>
<dbReference type="InterPro" id="IPR006104">
    <property type="entry name" value="Glyco_hydro_2_N"/>
</dbReference>
<name>A0A1I5UKC9_9FIRM</name>
<dbReference type="AlphaFoldDB" id="A0A1I5UKC9"/>
<dbReference type="SUPFAM" id="SSF49785">
    <property type="entry name" value="Galactose-binding domain-like"/>
    <property type="match status" value="1"/>
</dbReference>
<evidence type="ECO:0000313" key="10">
    <source>
        <dbReference type="Proteomes" id="UP000198577"/>
    </source>
</evidence>
<dbReference type="InterPro" id="IPR008964">
    <property type="entry name" value="Invasin/intimin_cell_adhesion"/>
</dbReference>
<feature type="domain" description="Glycoside hydrolase family 2 immunoglobulin-like beta-sandwich" evidence="4">
    <location>
        <begin position="163"/>
        <end position="266"/>
    </location>
</feature>
<dbReference type="Pfam" id="PF16355">
    <property type="entry name" value="DUF4982"/>
    <property type="match status" value="1"/>
</dbReference>
<dbReference type="GO" id="GO:0005975">
    <property type="term" value="P:carbohydrate metabolic process"/>
    <property type="evidence" value="ECO:0007669"/>
    <property type="project" value="InterPro"/>
</dbReference>
<dbReference type="InterPro" id="IPR032311">
    <property type="entry name" value="DUF4982"/>
</dbReference>
<dbReference type="InterPro" id="IPR023232">
    <property type="entry name" value="Glyco_hydro_2_AS"/>
</dbReference>
<dbReference type="Pfam" id="PF02837">
    <property type="entry name" value="Glyco_hydro_2_N"/>
    <property type="match status" value="1"/>
</dbReference>
<dbReference type="SUPFAM" id="SSF49303">
    <property type="entry name" value="beta-Galactosidase/glucuronidase domain"/>
    <property type="match status" value="1"/>
</dbReference>
<dbReference type="STRING" id="937334.SAMN05444406_10750"/>
<dbReference type="SUPFAM" id="SSF51445">
    <property type="entry name" value="(Trans)glycosidases"/>
    <property type="match status" value="1"/>
</dbReference>
<evidence type="ECO:0000259" key="6">
    <source>
        <dbReference type="Pfam" id="PF02837"/>
    </source>
</evidence>
<dbReference type="PANTHER" id="PTHR42732:SF1">
    <property type="entry name" value="BETA-MANNOSIDASE"/>
    <property type="match status" value="1"/>
</dbReference>
<accession>A0A1I5UKC9</accession>
<dbReference type="InterPro" id="IPR017853">
    <property type="entry name" value="GH"/>
</dbReference>
<dbReference type="InterPro" id="IPR051913">
    <property type="entry name" value="GH2_Domain-Containing"/>
</dbReference>
<dbReference type="Pfam" id="PF00703">
    <property type="entry name" value="Glyco_hydro_2"/>
    <property type="match status" value="1"/>
</dbReference>
<keyword evidence="3" id="KW-0326">Glycosidase</keyword>
<reference evidence="9 10" key="1">
    <citation type="submission" date="2016-10" db="EMBL/GenBank/DDBJ databases">
        <authorList>
            <person name="de Groot N.N."/>
        </authorList>
    </citation>
    <scope>NUCLEOTIDE SEQUENCE [LARGE SCALE GENOMIC DNA]</scope>
    <source>
        <strain evidence="9 10">DSM 20678</strain>
    </source>
</reference>
<organism evidence="9 10">
    <name type="scientific">Caldicoprobacter faecalis</name>
    <dbReference type="NCBI Taxonomy" id="937334"/>
    <lineage>
        <taxon>Bacteria</taxon>
        <taxon>Bacillati</taxon>
        <taxon>Bacillota</taxon>
        <taxon>Clostridia</taxon>
        <taxon>Caldicoprobacterales</taxon>
        <taxon>Caldicoprobacteraceae</taxon>
        <taxon>Caldicoprobacter</taxon>
    </lineage>
</organism>
<sequence>MKRQNLDREWRFKLISTSPNQDIQSEYTVVDLPHDFSIIQKRDPHTLSGASNGFFPGGIGIYEKTLYAPVEWKGKKVILEFEGVYMNATVHLNNQLVARHPYGYTSFHCDLTPYLLYGQDNTIRVTVNNSALPNTRWYSGSGIYRHVWLMIGESVHITPWGVYVTTPNVSTECSTVHVKTTVENISEQPENIIIRSTLLTACGNVAAMDETNLYVPSKNTAEAQQDLIVSPANLWSIENPYLYTLKSEVIKDRKVIDSTETRIGIRSISFDPQNGFQLNGVPIKLKGGCVHHDCGLLGAAAYDRAEERKVELLKANGFNAVRCAHNPPSPAFLDACDRLGLLVIDEAFDCWREGKNPNDYSVYFEDWWQKDMASMVLRDRNHPSIIMWSTGNEIIERDGRSEGYIYARKLADFIRSLDNTRAITNALCALWDDTAVKALKAKLGDLPEDYDVWGEVTKEFAEPLDVVGYNYLLQRYESDGKKFPGRIICGTESFPREVFDIWSTIEDLPYVIGDFVWTALDYLGEAGIGHVWYNGENSFLGKYPWHQAFCGDIDICGFKRPQSYYRDCVWGIAKAPYIAVYKPEYYGKEADISRWGWPDVVSSWTWPGFEGKPTRVDVYSMDSEVELILNGKSLGRKPAGKPNRYIASFEVIYEPGILEAVGYNEKGIETSRTVLKTAGKPAAIRLTPDRNRLNAKFGDLSYVTVEVLDAEGNVVHNADTNIYFTASGVGSVLAVGNGNPVSEEMYVGNQRKVYHGRAMVVVRANGEAGNIILTASAEGIPSAQIIIEVN</sequence>
<feature type="domain" description="Glycoside hydrolase family 2 catalytic" evidence="5">
    <location>
        <begin position="275"/>
        <end position="425"/>
    </location>
</feature>
<evidence type="ECO:0000259" key="7">
    <source>
        <dbReference type="Pfam" id="PF16355"/>
    </source>
</evidence>
<dbReference type="PROSITE" id="PS00608">
    <property type="entry name" value="GLYCOSYL_HYDROL_F2_2"/>
    <property type="match status" value="1"/>
</dbReference>
<evidence type="ECO:0000313" key="9">
    <source>
        <dbReference type="EMBL" id="SFP95066.1"/>
    </source>
</evidence>
<dbReference type="RefSeq" id="WP_092282131.1">
    <property type="nucleotide sequence ID" value="NZ_FOXR01000007.1"/>
</dbReference>
<evidence type="ECO:0000259" key="4">
    <source>
        <dbReference type="Pfam" id="PF00703"/>
    </source>
</evidence>
<dbReference type="Gene3D" id="2.60.120.260">
    <property type="entry name" value="Galactose-binding domain-like"/>
    <property type="match status" value="1"/>
</dbReference>
<dbReference type="PANTHER" id="PTHR42732">
    <property type="entry name" value="BETA-GALACTOSIDASE"/>
    <property type="match status" value="1"/>
</dbReference>
<keyword evidence="10" id="KW-1185">Reference proteome</keyword>
<keyword evidence="2" id="KW-0378">Hydrolase</keyword>
<proteinExistence type="inferred from homology"/>
<dbReference type="Proteomes" id="UP000198577">
    <property type="component" value="Unassembled WGS sequence"/>
</dbReference>
<dbReference type="InterPro" id="IPR040605">
    <property type="entry name" value="Glyco_hydro2_dom5"/>
</dbReference>
<dbReference type="InterPro" id="IPR006101">
    <property type="entry name" value="Glyco_hydro_2"/>
</dbReference>
<gene>
    <name evidence="9" type="ORF">SAMN05444406_10750</name>
</gene>
<evidence type="ECO:0000259" key="8">
    <source>
        <dbReference type="Pfam" id="PF18565"/>
    </source>
</evidence>
<dbReference type="InterPro" id="IPR006103">
    <property type="entry name" value="Glyco_hydro_2_cat"/>
</dbReference>
<dbReference type="PRINTS" id="PR00132">
    <property type="entry name" value="GLHYDRLASE2"/>
</dbReference>
<dbReference type="Pfam" id="PF18565">
    <property type="entry name" value="Glyco_hydro2_C5"/>
    <property type="match status" value="1"/>
</dbReference>